<organism evidence="1 2">
    <name type="scientific">Winmispira thermophila (strain ATCC 700085 / DSM 6578 / Z-1203)</name>
    <name type="common">Spirochaeta thermophila</name>
    <dbReference type="NCBI Taxonomy" id="869211"/>
    <lineage>
        <taxon>Bacteria</taxon>
        <taxon>Pseudomonadati</taxon>
        <taxon>Spirochaetota</taxon>
        <taxon>Spirochaetia</taxon>
        <taxon>Winmispirales</taxon>
        <taxon>Winmispiraceae</taxon>
        <taxon>Winmispira</taxon>
    </lineage>
</organism>
<protein>
    <submittedName>
        <fullName evidence="1">Phosphohistidine phosphatase, SixA</fullName>
    </submittedName>
</protein>
<dbReference type="Pfam" id="PF00300">
    <property type="entry name" value="His_Phos_1"/>
    <property type="match status" value="1"/>
</dbReference>
<dbReference type="SUPFAM" id="SSF53254">
    <property type="entry name" value="Phosphoglycerate mutase-like"/>
    <property type="match status" value="1"/>
</dbReference>
<accession>G0GG31</accession>
<keyword evidence="2" id="KW-1185">Reference proteome</keyword>
<dbReference type="CDD" id="cd07067">
    <property type="entry name" value="HP_PGM_like"/>
    <property type="match status" value="1"/>
</dbReference>
<name>G0GG31_WINT7</name>
<evidence type="ECO:0000313" key="2">
    <source>
        <dbReference type="Proteomes" id="UP000007254"/>
    </source>
</evidence>
<dbReference type="STRING" id="869211.Spith_2252"/>
<sequence length="163" mass="18062">MKRILLCRHAKAENARPGVDDRERVLEDRGVQDAVRVAALLAEEPVERVYASSAPRAAETARLLFPGREVEYVDALYPGSGEGYLRFIRGLPDEYGYVALVGHNPAMEECVRFLVGREVVLKTSWCALVVCEVEGWRECDGKRKGRLAWVAMPEGLRGSSDGG</sequence>
<dbReference type="InterPro" id="IPR029033">
    <property type="entry name" value="His_PPase_superfam"/>
</dbReference>
<dbReference type="PANTHER" id="PTHR47623:SF1">
    <property type="entry name" value="OS09G0287300 PROTEIN"/>
    <property type="match status" value="1"/>
</dbReference>
<dbReference type="PANTHER" id="PTHR47623">
    <property type="entry name" value="OS09G0287300 PROTEIN"/>
    <property type="match status" value="1"/>
</dbReference>
<dbReference type="EMBL" id="CP002903">
    <property type="protein sequence ID" value="AEJ62507.1"/>
    <property type="molecule type" value="Genomic_DNA"/>
</dbReference>
<gene>
    <name evidence="1" type="ordered locus">Spith_2252</name>
</gene>
<evidence type="ECO:0000313" key="1">
    <source>
        <dbReference type="EMBL" id="AEJ62507.1"/>
    </source>
</evidence>
<reference evidence="1 2" key="1">
    <citation type="submission" date="2011-06" db="EMBL/GenBank/DDBJ databases">
        <title>The complete genome of Spirochaeta thermophila DSM 6578.</title>
        <authorList>
            <consortium name="US DOE Joint Genome Institute (JGI-PGF)"/>
            <person name="Lucas S."/>
            <person name="Lapidus A."/>
            <person name="Bruce D."/>
            <person name="Goodwin L."/>
            <person name="Pitluck S."/>
            <person name="Peters L."/>
            <person name="Kyrpides N."/>
            <person name="Mavromatis K."/>
            <person name="Ivanova N."/>
            <person name="Mikailova N."/>
            <person name="Pagani I."/>
            <person name="Chertkov O."/>
            <person name="Detter J.C."/>
            <person name="Tapia R."/>
            <person name="Han C."/>
            <person name="Land M."/>
            <person name="Hauser L."/>
            <person name="Markowitz V."/>
            <person name="Cheng J.-F."/>
            <person name="Hugenholtz P."/>
            <person name="Woyke T."/>
            <person name="Wu D."/>
            <person name="Spring S."/>
            <person name="Merkhoffer B."/>
            <person name="Schneider S."/>
            <person name="Klenk H.-P."/>
            <person name="Eisen J.A."/>
        </authorList>
    </citation>
    <scope>NUCLEOTIDE SEQUENCE [LARGE SCALE GENOMIC DNA]</scope>
    <source>
        <strain evidence="2">ATCC 700085 / DSM 6578 / Z-1203</strain>
    </source>
</reference>
<dbReference type="KEGG" id="stq:Spith_2252"/>
<dbReference type="HOGENOM" id="CLU_084603_3_2_12"/>
<dbReference type="Gene3D" id="3.40.50.1240">
    <property type="entry name" value="Phosphoglycerate mutase-like"/>
    <property type="match status" value="1"/>
</dbReference>
<proteinExistence type="predicted"/>
<dbReference type="Proteomes" id="UP000007254">
    <property type="component" value="Chromosome"/>
</dbReference>
<dbReference type="InterPro" id="IPR013078">
    <property type="entry name" value="His_Pase_superF_clade-1"/>
</dbReference>
<dbReference type="OrthoDB" id="9810154at2"/>
<dbReference type="AlphaFoldDB" id="G0GG31"/>